<reference evidence="5" key="1">
    <citation type="submission" date="2021-02" db="EMBL/GenBank/DDBJ databases">
        <authorList>
            <person name="Nowell W R."/>
        </authorList>
    </citation>
    <scope>NUCLEOTIDE SEQUENCE</scope>
</reference>
<protein>
    <submittedName>
        <fullName evidence="5">Uncharacterized protein</fullName>
    </submittedName>
</protein>
<accession>A0A819AF51</accession>
<dbReference type="EMBL" id="CAJOBS010005788">
    <property type="protein sequence ID" value="CAF4904838.1"/>
    <property type="molecule type" value="Genomic_DNA"/>
</dbReference>
<dbReference type="Proteomes" id="UP000663862">
    <property type="component" value="Unassembled WGS sequence"/>
</dbReference>
<gene>
    <name evidence="4" type="ORF">FME351_LOCUS31351</name>
    <name evidence="5" type="ORF">GRG538_LOCUS33161</name>
    <name evidence="6" type="ORF">HFQ381_LOCUS32325</name>
    <name evidence="3" type="ORF">KIK155_LOCUS29340</name>
    <name evidence="2" type="ORF">LUA448_LOCUS5275</name>
    <name evidence="1" type="ORF">TIS948_LOCUS5855</name>
    <name evidence="8" type="ORF">TOA249_LOCUS30955</name>
    <name evidence="7" type="ORF">TSG867_LOCUS31729</name>
</gene>
<proteinExistence type="predicted"/>
<dbReference type="EMBL" id="CAJNYU010004499">
    <property type="protein sequence ID" value="CAF3760264.1"/>
    <property type="molecule type" value="Genomic_DNA"/>
</dbReference>
<dbReference type="Proteomes" id="UP000663869">
    <property type="component" value="Unassembled WGS sequence"/>
</dbReference>
<dbReference type="EMBL" id="CAJOBO010007732">
    <property type="protein sequence ID" value="CAF4576897.1"/>
    <property type="molecule type" value="Genomic_DNA"/>
</dbReference>
<dbReference type="Proteomes" id="UP000663851">
    <property type="component" value="Unassembled WGS sequence"/>
</dbReference>
<dbReference type="Proteomes" id="UP000663825">
    <property type="component" value="Unassembled WGS sequence"/>
</dbReference>
<dbReference type="Proteomes" id="UP000663833">
    <property type="component" value="Unassembled WGS sequence"/>
</dbReference>
<dbReference type="Proteomes" id="UP000663838">
    <property type="component" value="Unassembled WGS sequence"/>
</dbReference>
<evidence type="ECO:0000313" key="5">
    <source>
        <dbReference type="EMBL" id="CAF3783555.1"/>
    </source>
</evidence>
<evidence type="ECO:0000313" key="8">
    <source>
        <dbReference type="EMBL" id="CAF4904838.1"/>
    </source>
</evidence>
<evidence type="ECO:0000313" key="7">
    <source>
        <dbReference type="EMBL" id="CAF4668390.1"/>
    </source>
</evidence>
<evidence type="ECO:0000313" key="3">
    <source>
        <dbReference type="EMBL" id="CAF3744391.1"/>
    </source>
</evidence>
<dbReference type="PANTHER" id="PTHR35871:SF1">
    <property type="entry name" value="CXC1-LIKE CYSTEINE CLUSTER ASSOCIATED WITH KDZ TRANSPOSASES DOMAIN-CONTAINING PROTEIN"/>
    <property type="match status" value="1"/>
</dbReference>
<evidence type="ECO:0000313" key="6">
    <source>
        <dbReference type="EMBL" id="CAF4576897.1"/>
    </source>
</evidence>
<evidence type="ECO:0000313" key="2">
    <source>
        <dbReference type="EMBL" id="CAF3258919.1"/>
    </source>
</evidence>
<dbReference type="AlphaFoldDB" id="A0A819AF51"/>
<dbReference type="OrthoDB" id="10056382at2759"/>
<name>A0A819AF51_9BILA</name>
<dbReference type="PANTHER" id="PTHR35871">
    <property type="entry name" value="EXPRESSED PROTEIN"/>
    <property type="match status" value="1"/>
</dbReference>
<dbReference type="EMBL" id="CAJNXB010000671">
    <property type="protein sequence ID" value="CAF3083610.1"/>
    <property type="molecule type" value="Genomic_DNA"/>
</dbReference>
<dbReference type="EMBL" id="CAJNYT010005909">
    <property type="protein sequence ID" value="CAF3783555.1"/>
    <property type="molecule type" value="Genomic_DNA"/>
</dbReference>
<comment type="caution">
    <text evidence="5">The sequence shown here is derived from an EMBL/GenBank/DDBJ whole genome shotgun (WGS) entry which is preliminary data.</text>
</comment>
<evidence type="ECO:0000313" key="1">
    <source>
        <dbReference type="EMBL" id="CAF3083610.1"/>
    </source>
</evidence>
<sequence length="481" mass="56004">MPKLSKIRRKGRAYARKRWYDQSHSLENECLSEEDIKEYSDGNVEFIRFVDKFDVDHIGELLELINDKIGLRFVSVLLYMTMRYFGVTYDKCDEFFKRIGALTSKTAQKWANIFLCGDFDEFISEGRGGKHIPSFYDVFPDIELLAKDYAIQRCAAKAADFDAFELANFIDEKFYVLTAINKNPDDSLIRSVQSCRLDLRRWGARFEANSKRPYFEGHEREDVVEHRIKFLQHYLSRKDSYYLISEDAKPKWQIPTSGTPTILIFHDESTFRSGEVSAKRWVYNDQSPFYSKGRGRSNMLSDFLVMHPSGPFFQLSEAEYEKALEKYPDLDEEENINYIERSASASANVSSDVYFDNSTILAQFERLFKLIKFKECFKNHRIEIIVDNARTHSARPYSLLDFGKGILTRCPVEQIEWVDDNGVTQSLPCYFQHGHNRGKSKGLYQIAIELKCNPLPTAKLNELRQLLANHPAFQKVWFSVA</sequence>
<dbReference type="Proteomes" id="UP000663872">
    <property type="component" value="Unassembled WGS sequence"/>
</dbReference>
<dbReference type="EMBL" id="CAJNYV010005468">
    <property type="protein sequence ID" value="CAF3744391.1"/>
    <property type="molecule type" value="Genomic_DNA"/>
</dbReference>
<evidence type="ECO:0000313" key="9">
    <source>
        <dbReference type="Proteomes" id="UP000663872"/>
    </source>
</evidence>
<organism evidence="5 9">
    <name type="scientific">Rotaria socialis</name>
    <dbReference type="NCBI Taxonomy" id="392032"/>
    <lineage>
        <taxon>Eukaryota</taxon>
        <taxon>Metazoa</taxon>
        <taxon>Spiralia</taxon>
        <taxon>Gnathifera</taxon>
        <taxon>Rotifera</taxon>
        <taxon>Eurotatoria</taxon>
        <taxon>Bdelloidea</taxon>
        <taxon>Philodinida</taxon>
        <taxon>Philodinidae</taxon>
        <taxon>Rotaria</taxon>
    </lineage>
</organism>
<evidence type="ECO:0000313" key="4">
    <source>
        <dbReference type="EMBL" id="CAF3760264.1"/>
    </source>
</evidence>
<dbReference type="EMBL" id="CAJNYD010000435">
    <property type="protein sequence ID" value="CAF3258919.1"/>
    <property type="molecule type" value="Genomic_DNA"/>
</dbReference>
<dbReference type="EMBL" id="CAJOBQ010006189">
    <property type="protein sequence ID" value="CAF4668390.1"/>
    <property type="molecule type" value="Genomic_DNA"/>
</dbReference>
<dbReference type="Proteomes" id="UP000663865">
    <property type="component" value="Unassembled WGS sequence"/>
</dbReference>